<sequence>MSNEFSCFFYGSLVSPEVIRRVLSDNGNEKITVDLNSGAPAVLKGYKRHKVRGAWYPAIIKSKDDETKGVVFKGLTYNDLLKLDYYEGDQYKRVNVEVFVNNSTDPIPTQTYVWIASNDLLENEDWSFDEFKKQMQESNINLFE</sequence>
<dbReference type="Proteomes" id="UP000789860">
    <property type="component" value="Unassembled WGS sequence"/>
</dbReference>
<evidence type="ECO:0000313" key="2">
    <source>
        <dbReference type="Proteomes" id="UP000789860"/>
    </source>
</evidence>
<organism evidence="1 2">
    <name type="scientific">Scutellospora calospora</name>
    <dbReference type="NCBI Taxonomy" id="85575"/>
    <lineage>
        <taxon>Eukaryota</taxon>
        <taxon>Fungi</taxon>
        <taxon>Fungi incertae sedis</taxon>
        <taxon>Mucoromycota</taxon>
        <taxon>Glomeromycotina</taxon>
        <taxon>Glomeromycetes</taxon>
        <taxon>Diversisporales</taxon>
        <taxon>Gigasporaceae</taxon>
        <taxon>Scutellospora</taxon>
    </lineage>
</organism>
<reference evidence="1" key="1">
    <citation type="submission" date="2021-06" db="EMBL/GenBank/DDBJ databases">
        <authorList>
            <person name="Kallberg Y."/>
            <person name="Tangrot J."/>
            <person name="Rosling A."/>
        </authorList>
    </citation>
    <scope>NUCLEOTIDE SEQUENCE</scope>
    <source>
        <strain evidence="1">AU212A</strain>
    </source>
</reference>
<evidence type="ECO:0000313" key="1">
    <source>
        <dbReference type="EMBL" id="CAG8498909.1"/>
    </source>
</evidence>
<protein>
    <submittedName>
        <fullName evidence="1">10301_t:CDS:1</fullName>
    </submittedName>
</protein>
<accession>A0ACA9KXA1</accession>
<dbReference type="EMBL" id="CAJVPM010003267">
    <property type="protein sequence ID" value="CAG8498909.1"/>
    <property type="molecule type" value="Genomic_DNA"/>
</dbReference>
<proteinExistence type="predicted"/>
<name>A0ACA9KXA1_9GLOM</name>
<comment type="caution">
    <text evidence="1">The sequence shown here is derived from an EMBL/GenBank/DDBJ whole genome shotgun (WGS) entry which is preliminary data.</text>
</comment>
<keyword evidence="2" id="KW-1185">Reference proteome</keyword>
<gene>
    <name evidence="1" type="ORF">SCALOS_LOCUS3151</name>
</gene>